<feature type="signal peptide" evidence="1">
    <location>
        <begin position="1"/>
        <end position="21"/>
    </location>
</feature>
<dbReference type="RefSeq" id="WP_081150770.1">
    <property type="nucleotide sequence ID" value="NZ_CP020465.1"/>
</dbReference>
<dbReference type="KEGG" id="cber:B5D82_08515"/>
<evidence type="ECO:0000256" key="1">
    <source>
        <dbReference type="SAM" id="SignalP"/>
    </source>
</evidence>
<accession>A0A222G7S8</accession>
<evidence type="ECO:0000313" key="3">
    <source>
        <dbReference type="Proteomes" id="UP000202259"/>
    </source>
</evidence>
<dbReference type="AlphaFoldDB" id="A0A222G7S8"/>
<proteinExistence type="predicted"/>
<reference evidence="2 3" key="1">
    <citation type="submission" date="2017-08" db="EMBL/GenBank/DDBJ databases">
        <title>Complete genome of Colwellia sp. NB097-1, a psychrophile bacterium ioslated from Bering Sea.</title>
        <authorList>
            <person name="Chen X."/>
        </authorList>
    </citation>
    <scope>NUCLEOTIDE SEQUENCE [LARGE SCALE GENOMIC DNA]</scope>
    <source>
        <strain evidence="2 3">NB097-1</strain>
    </source>
</reference>
<keyword evidence="1" id="KW-0732">Signal</keyword>
<dbReference type="Proteomes" id="UP000202259">
    <property type="component" value="Chromosome"/>
</dbReference>
<dbReference type="EMBL" id="CP020465">
    <property type="protein sequence ID" value="ASP47792.1"/>
    <property type="molecule type" value="Genomic_DNA"/>
</dbReference>
<evidence type="ECO:0000313" key="2">
    <source>
        <dbReference type="EMBL" id="ASP47792.1"/>
    </source>
</evidence>
<name>A0A222G7S8_9GAMM</name>
<protein>
    <submittedName>
        <fullName evidence="2">Uncharacterized protein</fullName>
    </submittedName>
</protein>
<feature type="chain" id="PRO_5012736462" evidence="1">
    <location>
        <begin position="22"/>
        <end position="171"/>
    </location>
</feature>
<dbReference type="OrthoDB" id="4750212at2"/>
<keyword evidence="3" id="KW-1185">Reference proteome</keyword>
<sequence>MNNNFLITLAILTLLSFTTHGETLSTSLATCTKIQENSARLICFDNLAEQAVIPKKVAVKPSKSAATAKVEALMAPAAVKAADFGAEHLKKPPVAEEDLQVVFMIAQLSKDHYGKWNFTFKNGQQWKQTDSAFLKLTVGDNVLLKKGFMNAVYLKKNLPDSNKKIRVKRLK</sequence>
<organism evidence="2 3">
    <name type="scientific">Cognaticolwellia beringensis</name>
    <dbReference type="NCBI Taxonomy" id="1967665"/>
    <lineage>
        <taxon>Bacteria</taxon>
        <taxon>Pseudomonadati</taxon>
        <taxon>Pseudomonadota</taxon>
        <taxon>Gammaproteobacteria</taxon>
        <taxon>Alteromonadales</taxon>
        <taxon>Colwelliaceae</taxon>
        <taxon>Cognaticolwellia</taxon>
    </lineage>
</organism>
<gene>
    <name evidence="2" type="ORF">B5D82_08515</name>
</gene>